<keyword evidence="2" id="KW-0378">Hydrolase</keyword>
<feature type="compositionally biased region" description="Acidic residues" evidence="1">
    <location>
        <begin position="47"/>
        <end position="60"/>
    </location>
</feature>
<keyword evidence="2" id="KW-0326">Glycosidase</keyword>
<dbReference type="AlphaFoldDB" id="A0A0C2A617"/>
<sequence>MVQSFSLLLACNLLACNKSTDDAGDTVVDVEPETSGDGDGDAPPGDGDGDTGDGDGDPGDGDGFVPTNDIPSINDCDPFAQDCPDGEKCVAYASTGGTWDANKCVSVTGTGTSGDSCVYQGAASGADDCDDSNVCWNALDVDGMLIGTCFPFCTGGVDNPICGDPDTSCRVVNDGAIAVCLPNCDPLLQECAEGLGCYWSGGSQTFQCIITAGGIPTGEPCGFNNDCNPGHFCADAAALETCNGAACCAVFCDLNEDPTTCPAPLDCVSFFEEGQAPPLYEDLGLCILPG</sequence>
<feature type="region of interest" description="Disordered" evidence="1">
    <location>
        <begin position="22"/>
        <end position="68"/>
    </location>
</feature>
<name>A0A0C2A617_9BACT</name>
<dbReference type="GO" id="GO:0045493">
    <property type="term" value="P:xylan catabolic process"/>
    <property type="evidence" value="ECO:0007669"/>
    <property type="project" value="UniProtKB-KW"/>
</dbReference>
<evidence type="ECO:0000256" key="1">
    <source>
        <dbReference type="SAM" id="MobiDB-lite"/>
    </source>
</evidence>
<accession>A0A0C2A617</accession>
<gene>
    <name evidence="2" type="ORF">DB30_07159</name>
</gene>
<feature type="compositionally biased region" description="Acidic residues" evidence="1">
    <location>
        <begin position="22"/>
        <end position="40"/>
    </location>
</feature>
<dbReference type="Proteomes" id="UP000031599">
    <property type="component" value="Unassembled WGS sequence"/>
</dbReference>
<keyword evidence="2" id="KW-0858">Xylan degradation</keyword>
<reference evidence="2 3" key="1">
    <citation type="submission" date="2014-12" db="EMBL/GenBank/DDBJ databases">
        <title>Genome assembly of Enhygromyxa salina DSM 15201.</title>
        <authorList>
            <person name="Sharma G."/>
            <person name="Subramanian S."/>
        </authorList>
    </citation>
    <scope>NUCLEOTIDE SEQUENCE [LARGE SCALE GENOMIC DNA]</scope>
    <source>
        <strain evidence="2 3">DSM 15201</strain>
    </source>
</reference>
<dbReference type="EMBL" id="JMCC02000008">
    <property type="protein sequence ID" value="KIG18823.1"/>
    <property type="molecule type" value="Genomic_DNA"/>
</dbReference>
<protein>
    <submittedName>
        <fullName evidence="2">Endo-1,4-beta-xylanase A</fullName>
    </submittedName>
</protein>
<keyword evidence="2" id="KW-0624">Polysaccharide degradation</keyword>
<dbReference type="GO" id="GO:0016798">
    <property type="term" value="F:hydrolase activity, acting on glycosyl bonds"/>
    <property type="evidence" value="ECO:0007669"/>
    <property type="project" value="UniProtKB-KW"/>
</dbReference>
<evidence type="ECO:0000313" key="2">
    <source>
        <dbReference type="EMBL" id="KIG18823.1"/>
    </source>
</evidence>
<keyword evidence="2" id="KW-0119">Carbohydrate metabolism</keyword>
<proteinExistence type="predicted"/>
<evidence type="ECO:0000313" key="3">
    <source>
        <dbReference type="Proteomes" id="UP000031599"/>
    </source>
</evidence>
<organism evidence="2 3">
    <name type="scientific">Enhygromyxa salina</name>
    <dbReference type="NCBI Taxonomy" id="215803"/>
    <lineage>
        <taxon>Bacteria</taxon>
        <taxon>Pseudomonadati</taxon>
        <taxon>Myxococcota</taxon>
        <taxon>Polyangia</taxon>
        <taxon>Nannocystales</taxon>
        <taxon>Nannocystaceae</taxon>
        <taxon>Enhygromyxa</taxon>
    </lineage>
</organism>
<comment type="caution">
    <text evidence="2">The sequence shown here is derived from an EMBL/GenBank/DDBJ whole genome shotgun (WGS) entry which is preliminary data.</text>
</comment>